<sequence length="73" mass="8178">MIDTPLTGHAGYPGTWLRLLSPASLSGVSGFLQAGRYSLERRHRPSDLRSFFRGYCPLRHSSRYEGIGVKIDI</sequence>
<dbReference type="AlphaFoldDB" id="W6PWT0"/>
<dbReference type="EMBL" id="HG792015">
    <property type="protein sequence ID" value="CDM26414.1"/>
    <property type="molecule type" value="Genomic_DNA"/>
</dbReference>
<keyword evidence="2" id="KW-1185">Reference proteome</keyword>
<protein>
    <submittedName>
        <fullName evidence="1">Genomic scaffold, ProqFM164S01</fullName>
    </submittedName>
</protein>
<name>W6PWT0_PENRF</name>
<gene>
    <name evidence="1" type="ORF">PROQFM164_S01g000223</name>
</gene>
<evidence type="ECO:0000313" key="1">
    <source>
        <dbReference type="EMBL" id="CDM26414.1"/>
    </source>
</evidence>
<dbReference type="Proteomes" id="UP000030686">
    <property type="component" value="Unassembled WGS sequence"/>
</dbReference>
<proteinExistence type="predicted"/>
<evidence type="ECO:0000313" key="2">
    <source>
        <dbReference type="Proteomes" id="UP000030686"/>
    </source>
</evidence>
<organism evidence="1 2">
    <name type="scientific">Penicillium roqueforti (strain FM164)</name>
    <dbReference type="NCBI Taxonomy" id="1365484"/>
    <lineage>
        <taxon>Eukaryota</taxon>
        <taxon>Fungi</taxon>
        <taxon>Dikarya</taxon>
        <taxon>Ascomycota</taxon>
        <taxon>Pezizomycotina</taxon>
        <taxon>Eurotiomycetes</taxon>
        <taxon>Eurotiomycetidae</taxon>
        <taxon>Eurotiales</taxon>
        <taxon>Aspergillaceae</taxon>
        <taxon>Penicillium</taxon>
    </lineage>
</organism>
<reference evidence="1" key="1">
    <citation type="journal article" date="2014" name="Nat. Commun.">
        <title>Multiple recent horizontal transfers of a large genomic region in cheese making fungi.</title>
        <authorList>
            <person name="Cheeseman K."/>
            <person name="Ropars J."/>
            <person name="Renault P."/>
            <person name="Dupont J."/>
            <person name="Gouzy J."/>
            <person name="Branca A."/>
            <person name="Abraham A.L."/>
            <person name="Ceppi M."/>
            <person name="Conseiller E."/>
            <person name="Debuchy R."/>
            <person name="Malagnac F."/>
            <person name="Goarin A."/>
            <person name="Silar P."/>
            <person name="Lacoste S."/>
            <person name="Sallet E."/>
            <person name="Bensimon A."/>
            <person name="Giraud T."/>
            <person name="Brygoo Y."/>
        </authorList>
    </citation>
    <scope>NUCLEOTIDE SEQUENCE [LARGE SCALE GENOMIC DNA]</scope>
    <source>
        <strain evidence="1">FM164</strain>
    </source>
</reference>
<accession>W6PWT0</accession>